<comment type="catalytic activity">
    <reaction evidence="1">
        <text>a 1,2-diacyl-sn-glycero-3-phosphocholine + H2O = a 1,2-diacyl-sn-glycero-3-phosphate + choline + H(+)</text>
        <dbReference type="Rhea" id="RHEA:14445"/>
        <dbReference type="ChEBI" id="CHEBI:15354"/>
        <dbReference type="ChEBI" id="CHEBI:15377"/>
        <dbReference type="ChEBI" id="CHEBI:15378"/>
        <dbReference type="ChEBI" id="CHEBI:57643"/>
        <dbReference type="ChEBI" id="CHEBI:58608"/>
        <dbReference type="EC" id="3.1.4.4"/>
    </reaction>
</comment>
<dbReference type="SUPFAM" id="SSF56024">
    <property type="entry name" value="Phospholipase D/nuclease"/>
    <property type="match status" value="1"/>
</dbReference>
<keyword evidence="10" id="KW-1185">Reference proteome</keyword>
<dbReference type="Gene3D" id="3.30.870.10">
    <property type="entry name" value="Endonuclease Chain A"/>
    <property type="match status" value="1"/>
</dbReference>
<evidence type="ECO:0000313" key="10">
    <source>
        <dbReference type="Proteomes" id="UP000305939"/>
    </source>
</evidence>
<dbReference type="EC" id="3.1.4.4" evidence="3"/>
<name>A0A4S3M246_9FLAO</name>
<keyword evidence="6" id="KW-0443">Lipid metabolism</keyword>
<organism evidence="9 10">
    <name type="scientific">Robertkochia marina</name>
    <dbReference type="NCBI Taxonomy" id="1227945"/>
    <lineage>
        <taxon>Bacteria</taxon>
        <taxon>Pseudomonadati</taxon>
        <taxon>Bacteroidota</taxon>
        <taxon>Flavobacteriia</taxon>
        <taxon>Flavobacteriales</taxon>
        <taxon>Flavobacteriaceae</taxon>
        <taxon>Robertkochia</taxon>
    </lineage>
</organism>
<proteinExistence type="inferred from homology"/>
<keyword evidence="7" id="KW-1133">Transmembrane helix</keyword>
<dbReference type="GO" id="GO:0016891">
    <property type="term" value="F:RNA endonuclease activity producing 5'-phosphomonoesters, hydrolytic mechanism"/>
    <property type="evidence" value="ECO:0007669"/>
    <property type="project" value="TreeGrafter"/>
</dbReference>
<evidence type="ECO:0000256" key="4">
    <source>
        <dbReference type="ARBA" id="ARBA00022801"/>
    </source>
</evidence>
<gene>
    <name evidence="9" type="ORF">E7Z59_08190</name>
</gene>
<dbReference type="PANTHER" id="PTHR43856">
    <property type="entry name" value="CARDIOLIPIN HYDROLASE"/>
    <property type="match status" value="1"/>
</dbReference>
<evidence type="ECO:0000256" key="7">
    <source>
        <dbReference type="SAM" id="Phobius"/>
    </source>
</evidence>
<keyword evidence="7" id="KW-0472">Membrane</keyword>
<dbReference type="InterPro" id="IPR001736">
    <property type="entry name" value="PLipase_D/transphosphatidylase"/>
</dbReference>
<dbReference type="GO" id="GO:0004630">
    <property type="term" value="F:phospholipase D activity"/>
    <property type="evidence" value="ECO:0007669"/>
    <property type="project" value="UniProtKB-EC"/>
</dbReference>
<evidence type="ECO:0000256" key="1">
    <source>
        <dbReference type="ARBA" id="ARBA00000798"/>
    </source>
</evidence>
<dbReference type="InterPro" id="IPR051406">
    <property type="entry name" value="PLD_domain"/>
</dbReference>
<dbReference type="AlphaFoldDB" id="A0A4S3M246"/>
<accession>A0A4S3M246</accession>
<feature type="domain" description="PLD phosphodiesterase" evidence="8">
    <location>
        <begin position="51"/>
        <end position="78"/>
    </location>
</feature>
<evidence type="ECO:0000256" key="5">
    <source>
        <dbReference type="ARBA" id="ARBA00022963"/>
    </source>
</evidence>
<feature type="transmembrane region" description="Helical" evidence="7">
    <location>
        <begin position="15"/>
        <end position="32"/>
    </location>
</feature>
<dbReference type="InterPro" id="IPR025202">
    <property type="entry name" value="PLD-like_dom"/>
</dbReference>
<dbReference type="SMART" id="SM00155">
    <property type="entry name" value="PLDc"/>
    <property type="match status" value="1"/>
</dbReference>
<dbReference type="Pfam" id="PF13091">
    <property type="entry name" value="PLDc_2"/>
    <property type="match status" value="1"/>
</dbReference>
<reference evidence="9 10" key="1">
    <citation type="submission" date="2019-04" db="EMBL/GenBank/DDBJ databases">
        <title>Draft genome sequence of Robertkochia marina CC-AMO-30D.</title>
        <authorList>
            <person name="Hameed A."/>
            <person name="Lin S.-Y."/>
            <person name="Shahina M."/>
            <person name="Lai W.-A."/>
            <person name="Young C.-C."/>
        </authorList>
    </citation>
    <scope>NUCLEOTIDE SEQUENCE [LARGE SCALE GENOMIC DNA]</scope>
    <source>
        <strain evidence="9 10">CC-AMO-30D</strain>
    </source>
</reference>
<keyword evidence="7" id="KW-0812">Transmembrane</keyword>
<keyword evidence="5" id="KW-0442">Lipid degradation</keyword>
<protein>
    <recommendedName>
        <fullName evidence="3">phospholipase D</fullName>
        <ecNumber evidence="3">3.1.4.4</ecNumber>
    </recommendedName>
</protein>
<evidence type="ECO:0000256" key="2">
    <source>
        <dbReference type="ARBA" id="ARBA00008664"/>
    </source>
</evidence>
<evidence type="ECO:0000259" key="8">
    <source>
        <dbReference type="PROSITE" id="PS50035"/>
    </source>
</evidence>
<comment type="caution">
    <text evidence="9">The sequence shown here is derived from an EMBL/GenBank/DDBJ whole genome shotgun (WGS) entry which is preliminary data.</text>
</comment>
<evidence type="ECO:0000256" key="3">
    <source>
        <dbReference type="ARBA" id="ARBA00012027"/>
    </source>
</evidence>
<sequence>MVLLFVLYQIEKPSLIVPVLLVLLSTFSLFRWKSIPSQRFIFPTKLWSPNSRNRLHTKFYIIDNKIAYLGSLNFTRSGIYNNHESRVRTIDSKVIQSLNQEFEHLMQS</sequence>
<dbReference type="EMBL" id="SSMC01000002">
    <property type="protein sequence ID" value="THD68107.1"/>
    <property type="molecule type" value="Genomic_DNA"/>
</dbReference>
<keyword evidence="4" id="KW-0378">Hydrolase</keyword>
<evidence type="ECO:0000313" key="9">
    <source>
        <dbReference type="EMBL" id="THD68107.1"/>
    </source>
</evidence>
<dbReference type="PANTHER" id="PTHR43856:SF1">
    <property type="entry name" value="MITOCHONDRIAL CARDIOLIPIN HYDROLASE"/>
    <property type="match status" value="1"/>
</dbReference>
<evidence type="ECO:0000256" key="6">
    <source>
        <dbReference type="ARBA" id="ARBA00023098"/>
    </source>
</evidence>
<comment type="similarity">
    <text evidence="2">Belongs to the phospholipase D family.</text>
</comment>
<dbReference type="Proteomes" id="UP000305939">
    <property type="component" value="Unassembled WGS sequence"/>
</dbReference>
<dbReference type="PROSITE" id="PS50035">
    <property type="entry name" value="PLD"/>
    <property type="match status" value="1"/>
</dbReference>
<dbReference type="GO" id="GO:0016042">
    <property type="term" value="P:lipid catabolic process"/>
    <property type="evidence" value="ECO:0007669"/>
    <property type="project" value="UniProtKB-KW"/>
</dbReference>
<dbReference type="OrthoDB" id="9762009at2"/>
<dbReference type="GO" id="GO:0006793">
    <property type="term" value="P:phosphorus metabolic process"/>
    <property type="evidence" value="ECO:0007669"/>
    <property type="project" value="UniProtKB-ARBA"/>
</dbReference>